<protein>
    <recommendedName>
        <fullName evidence="5">Transmembrane protein</fullName>
    </recommendedName>
</protein>
<keyword evidence="2" id="KW-0472">Membrane</keyword>
<keyword evidence="2" id="KW-0812">Transmembrane</keyword>
<dbReference type="PANTHER" id="PTHR37206:SF1">
    <property type="entry name" value="TRANSMEMBRANE PROTEIN"/>
    <property type="match status" value="1"/>
</dbReference>
<evidence type="ECO:0008006" key="5">
    <source>
        <dbReference type="Google" id="ProtNLM"/>
    </source>
</evidence>
<dbReference type="Proteomes" id="UP000257109">
    <property type="component" value="Unassembled WGS sequence"/>
</dbReference>
<gene>
    <name evidence="3" type="ORF">CR513_39348</name>
</gene>
<dbReference type="AlphaFoldDB" id="A0A371FP95"/>
<proteinExistence type="predicted"/>
<organism evidence="3 4">
    <name type="scientific">Mucuna pruriens</name>
    <name type="common">Velvet bean</name>
    <name type="synonym">Dolichos pruriens</name>
    <dbReference type="NCBI Taxonomy" id="157652"/>
    <lineage>
        <taxon>Eukaryota</taxon>
        <taxon>Viridiplantae</taxon>
        <taxon>Streptophyta</taxon>
        <taxon>Embryophyta</taxon>
        <taxon>Tracheophyta</taxon>
        <taxon>Spermatophyta</taxon>
        <taxon>Magnoliopsida</taxon>
        <taxon>eudicotyledons</taxon>
        <taxon>Gunneridae</taxon>
        <taxon>Pentapetalae</taxon>
        <taxon>rosids</taxon>
        <taxon>fabids</taxon>
        <taxon>Fabales</taxon>
        <taxon>Fabaceae</taxon>
        <taxon>Papilionoideae</taxon>
        <taxon>50 kb inversion clade</taxon>
        <taxon>NPAAA clade</taxon>
        <taxon>indigoferoid/millettioid clade</taxon>
        <taxon>Phaseoleae</taxon>
        <taxon>Mucuna</taxon>
    </lineage>
</organism>
<evidence type="ECO:0000313" key="3">
    <source>
        <dbReference type="EMBL" id="RDX80138.1"/>
    </source>
</evidence>
<dbReference type="OrthoDB" id="1087988at2759"/>
<evidence type="ECO:0000256" key="2">
    <source>
        <dbReference type="SAM" id="Phobius"/>
    </source>
</evidence>
<name>A0A371FP95_MUCPR</name>
<sequence>MKLNPIVHHSTPPPPRSRMVDPNPNPNPNDWSIHHNKDDLIFPPIEHENLKISSSDSDSDSDSDEHIPQSPPPPFHSQLRGWTAFALQMLRSKLSSFRNTGPFWSFGLPAAALLISFWIIISTIRKKKTLTSNELRLINIIKDKDWKIAQLLHQIAQMNEILIDRHKALAAKVE</sequence>
<comment type="caution">
    <text evidence="3">The sequence shown here is derived from an EMBL/GenBank/DDBJ whole genome shotgun (WGS) entry which is preliminary data.</text>
</comment>
<dbReference type="EMBL" id="QJKJ01008315">
    <property type="protein sequence ID" value="RDX80138.1"/>
    <property type="molecule type" value="Genomic_DNA"/>
</dbReference>
<reference evidence="3" key="1">
    <citation type="submission" date="2018-05" db="EMBL/GenBank/DDBJ databases">
        <title>Draft genome of Mucuna pruriens seed.</title>
        <authorList>
            <person name="Nnadi N.E."/>
            <person name="Vos R."/>
            <person name="Hasami M.H."/>
            <person name="Devisetty U.K."/>
            <person name="Aguiy J.C."/>
        </authorList>
    </citation>
    <scope>NUCLEOTIDE SEQUENCE [LARGE SCALE GENOMIC DNA]</scope>
    <source>
        <strain evidence="3">JCA_2017</strain>
    </source>
</reference>
<feature type="non-terminal residue" evidence="3">
    <location>
        <position position="1"/>
    </location>
</feature>
<evidence type="ECO:0000256" key="1">
    <source>
        <dbReference type="SAM" id="MobiDB-lite"/>
    </source>
</evidence>
<accession>A0A371FP95</accession>
<feature type="region of interest" description="Disordered" evidence="1">
    <location>
        <begin position="1"/>
        <end position="37"/>
    </location>
</feature>
<evidence type="ECO:0000313" key="4">
    <source>
        <dbReference type="Proteomes" id="UP000257109"/>
    </source>
</evidence>
<dbReference type="PANTHER" id="PTHR37206">
    <property type="entry name" value="TRANSMEMBRANE PROTEIN"/>
    <property type="match status" value="1"/>
</dbReference>
<feature type="region of interest" description="Disordered" evidence="1">
    <location>
        <begin position="51"/>
        <end position="77"/>
    </location>
</feature>
<feature type="transmembrane region" description="Helical" evidence="2">
    <location>
        <begin position="103"/>
        <end position="121"/>
    </location>
</feature>
<keyword evidence="4" id="KW-1185">Reference proteome</keyword>
<keyword evidence="2" id="KW-1133">Transmembrane helix</keyword>